<reference evidence="1" key="1">
    <citation type="submission" date="2020-05" db="EMBL/GenBank/DDBJ databases">
        <title>WGS assembly of Panicum virgatum.</title>
        <authorList>
            <person name="Lovell J.T."/>
            <person name="Jenkins J."/>
            <person name="Shu S."/>
            <person name="Juenger T.E."/>
            <person name="Schmutz J."/>
        </authorList>
    </citation>
    <scope>NUCLEOTIDE SEQUENCE</scope>
    <source>
        <strain evidence="1">AP13</strain>
    </source>
</reference>
<dbReference type="EMBL" id="CM029052">
    <property type="protein sequence ID" value="KAG2559108.1"/>
    <property type="molecule type" value="Genomic_DNA"/>
</dbReference>
<evidence type="ECO:0000313" key="1">
    <source>
        <dbReference type="EMBL" id="KAG2559108.1"/>
    </source>
</evidence>
<comment type="caution">
    <text evidence="1">The sequence shown here is derived from an EMBL/GenBank/DDBJ whole genome shotgun (WGS) entry which is preliminary data.</text>
</comment>
<name>A0A8T0PDX8_PANVG</name>
<protein>
    <submittedName>
        <fullName evidence="1">Uncharacterized protein</fullName>
    </submittedName>
</protein>
<dbReference type="AlphaFoldDB" id="A0A8T0PDX8"/>
<sequence>MKLSGKSLRASLKSSLWRKEGHNSIELISQEERSSRKANAHS</sequence>
<keyword evidence="2" id="KW-1185">Reference proteome</keyword>
<evidence type="ECO:0000313" key="2">
    <source>
        <dbReference type="Proteomes" id="UP000823388"/>
    </source>
</evidence>
<dbReference type="Proteomes" id="UP000823388">
    <property type="component" value="Chromosome 8N"/>
</dbReference>
<proteinExistence type="predicted"/>
<accession>A0A8T0PDX8</accession>
<organism evidence="1 2">
    <name type="scientific">Panicum virgatum</name>
    <name type="common">Blackwell switchgrass</name>
    <dbReference type="NCBI Taxonomy" id="38727"/>
    <lineage>
        <taxon>Eukaryota</taxon>
        <taxon>Viridiplantae</taxon>
        <taxon>Streptophyta</taxon>
        <taxon>Embryophyta</taxon>
        <taxon>Tracheophyta</taxon>
        <taxon>Spermatophyta</taxon>
        <taxon>Magnoliopsida</taxon>
        <taxon>Liliopsida</taxon>
        <taxon>Poales</taxon>
        <taxon>Poaceae</taxon>
        <taxon>PACMAD clade</taxon>
        <taxon>Panicoideae</taxon>
        <taxon>Panicodae</taxon>
        <taxon>Paniceae</taxon>
        <taxon>Panicinae</taxon>
        <taxon>Panicum</taxon>
        <taxon>Panicum sect. Hiantes</taxon>
    </lineage>
</organism>
<gene>
    <name evidence="1" type="ORF">PVAP13_8NG318852</name>
</gene>